<comment type="caution">
    <text evidence="2">The sequence shown here is derived from an EMBL/GenBank/DDBJ whole genome shotgun (WGS) entry which is preliminary data.</text>
</comment>
<evidence type="ECO:0000313" key="2">
    <source>
        <dbReference type="EMBL" id="KPH64270.1"/>
    </source>
</evidence>
<reference evidence="2 3" key="1">
    <citation type="submission" date="2015-08" db="EMBL/GenBank/DDBJ databases">
        <title>Draft Genome Sequence of Pseudoalteromonas porphyrae UCD-SED14.</title>
        <authorList>
            <person name="Coil D.A."/>
            <person name="Jospin G."/>
            <person name="Lee R.D."/>
            <person name="Eisen J.A."/>
        </authorList>
    </citation>
    <scope>NUCLEOTIDE SEQUENCE [LARGE SCALE GENOMIC DNA]</scope>
    <source>
        <strain evidence="2 3">UCD-SED14</strain>
    </source>
</reference>
<dbReference type="OrthoDB" id="6307406at2"/>
<dbReference type="Proteomes" id="UP000037848">
    <property type="component" value="Unassembled WGS sequence"/>
</dbReference>
<dbReference type="STRING" id="187330.AMS58_03205"/>
<evidence type="ECO:0000256" key="1">
    <source>
        <dbReference type="SAM" id="MobiDB-lite"/>
    </source>
</evidence>
<evidence type="ECO:0000313" key="3">
    <source>
        <dbReference type="Proteomes" id="UP000037848"/>
    </source>
</evidence>
<organism evidence="2 3">
    <name type="scientific">Pseudoalteromonas porphyrae</name>
    <dbReference type="NCBI Taxonomy" id="187330"/>
    <lineage>
        <taxon>Bacteria</taxon>
        <taxon>Pseudomonadati</taxon>
        <taxon>Pseudomonadota</taxon>
        <taxon>Gammaproteobacteria</taxon>
        <taxon>Alteromonadales</taxon>
        <taxon>Pseudoalteromonadaceae</taxon>
        <taxon>Pseudoalteromonas</taxon>
    </lineage>
</organism>
<dbReference type="PATRIC" id="fig|187330.3.peg.3214"/>
<feature type="compositionally biased region" description="Polar residues" evidence="1">
    <location>
        <begin position="16"/>
        <end position="29"/>
    </location>
</feature>
<protein>
    <submittedName>
        <fullName evidence="2">Uncharacterized protein</fullName>
    </submittedName>
</protein>
<feature type="region of interest" description="Disordered" evidence="1">
    <location>
        <begin position="1"/>
        <end position="31"/>
    </location>
</feature>
<name>A0A0N1ENF5_9GAMM</name>
<accession>A0A0N1ENF5</accession>
<sequence length="155" mass="17185">MKKPQSVKAQYIPRNKANSAQQATSPNESSKIDVREMLGKLDGEQITNLGNGVIELASNGMELAKEVLKTGQVLAQTQAEILKSGHEVKKIAIQEETKQKEIKLKEKANELNSCFETRKEANNHEQIMKILEHIENGKVSSEQLSELIFAIKSGS</sequence>
<dbReference type="RefSeq" id="WP_054203583.1">
    <property type="nucleotide sequence ID" value="NZ_LHPH01000005.1"/>
</dbReference>
<dbReference type="EMBL" id="LHPH01000005">
    <property type="protein sequence ID" value="KPH64270.1"/>
    <property type="molecule type" value="Genomic_DNA"/>
</dbReference>
<keyword evidence="3" id="KW-1185">Reference proteome</keyword>
<proteinExistence type="predicted"/>
<gene>
    <name evidence="2" type="ORF">ADS77_06170</name>
</gene>
<dbReference type="AlphaFoldDB" id="A0A0N1ENF5"/>